<dbReference type="InterPro" id="IPR018711">
    <property type="entry name" value="NAGPA"/>
</dbReference>
<dbReference type="EMBL" id="JBHTCG010000007">
    <property type="protein sequence ID" value="MFC7383039.1"/>
    <property type="molecule type" value="Genomic_DNA"/>
</dbReference>
<keyword evidence="1" id="KW-0732">Signal</keyword>
<evidence type="ECO:0000256" key="1">
    <source>
        <dbReference type="SAM" id="SignalP"/>
    </source>
</evidence>
<proteinExistence type="predicted"/>
<organism evidence="3 4">
    <name type="scientific">Sphaerisporangium rhizosphaerae</name>
    <dbReference type="NCBI Taxonomy" id="2269375"/>
    <lineage>
        <taxon>Bacteria</taxon>
        <taxon>Bacillati</taxon>
        <taxon>Actinomycetota</taxon>
        <taxon>Actinomycetes</taxon>
        <taxon>Streptosporangiales</taxon>
        <taxon>Streptosporangiaceae</taxon>
        <taxon>Sphaerisporangium</taxon>
    </lineage>
</organism>
<protein>
    <submittedName>
        <fullName evidence="3">Phosphodiester glycosidase family protein</fullName>
    </submittedName>
</protein>
<dbReference type="Proteomes" id="UP001596496">
    <property type="component" value="Unassembled WGS sequence"/>
</dbReference>
<dbReference type="Pfam" id="PF09992">
    <property type="entry name" value="NAGPA"/>
    <property type="match status" value="1"/>
</dbReference>
<feature type="domain" description="Phosphodiester glycosidase" evidence="2">
    <location>
        <begin position="366"/>
        <end position="538"/>
    </location>
</feature>
<reference evidence="4" key="1">
    <citation type="journal article" date="2019" name="Int. J. Syst. Evol. Microbiol.">
        <title>The Global Catalogue of Microorganisms (GCM) 10K type strain sequencing project: providing services to taxonomists for standard genome sequencing and annotation.</title>
        <authorList>
            <consortium name="The Broad Institute Genomics Platform"/>
            <consortium name="The Broad Institute Genome Sequencing Center for Infectious Disease"/>
            <person name="Wu L."/>
            <person name="Ma J."/>
        </authorList>
    </citation>
    <scope>NUCLEOTIDE SEQUENCE [LARGE SCALE GENOMIC DNA]</scope>
    <source>
        <strain evidence="4">CECT 7649</strain>
    </source>
</reference>
<evidence type="ECO:0000313" key="3">
    <source>
        <dbReference type="EMBL" id="MFC7383039.1"/>
    </source>
</evidence>
<accession>A0ABW2P2M8</accession>
<gene>
    <name evidence="3" type="ORF">ACFQSB_12535</name>
</gene>
<dbReference type="PANTHER" id="PTHR40446">
    <property type="entry name" value="N-ACETYLGLUCOSAMINE-1-PHOSPHODIESTER ALPHA-N-ACETYLGLUCOSAMINIDASE"/>
    <property type="match status" value="1"/>
</dbReference>
<dbReference type="InterPro" id="IPR036680">
    <property type="entry name" value="SPOR-like_sf"/>
</dbReference>
<keyword evidence="3" id="KW-0378">Hydrolase</keyword>
<dbReference type="GO" id="GO:0016798">
    <property type="term" value="F:hydrolase activity, acting on glycosyl bonds"/>
    <property type="evidence" value="ECO:0007669"/>
    <property type="project" value="UniProtKB-KW"/>
</dbReference>
<feature type="chain" id="PRO_5045732459" evidence="1">
    <location>
        <begin position="37"/>
        <end position="545"/>
    </location>
</feature>
<comment type="caution">
    <text evidence="3">The sequence shown here is derived from an EMBL/GenBank/DDBJ whole genome shotgun (WGS) entry which is preliminary data.</text>
</comment>
<dbReference type="PANTHER" id="PTHR40446:SF2">
    <property type="entry name" value="N-ACETYLGLUCOSAMINE-1-PHOSPHODIESTER ALPHA-N-ACETYLGLUCOSAMINIDASE"/>
    <property type="match status" value="1"/>
</dbReference>
<name>A0ABW2P2M8_9ACTN</name>
<keyword evidence="3" id="KW-0326">Glycosidase</keyword>
<dbReference type="RefSeq" id="WP_380826429.1">
    <property type="nucleotide sequence ID" value="NZ_JBHTCG010000007.1"/>
</dbReference>
<keyword evidence="4" id="KW-1185">Reference proteome</keyword>
<evidence type="ECO:0000259" key="2">
    <source>
        <dbReference type="Pfam" id="PF09992"/>
    </source>
</evidence>
<sequence>MGNRTGGQLTRARLTLYAVTTLAVAAPASIAGTAAADTPTATATAAAAPAVQAAQQWTSRTVAPGVEVRTGTITDPAAAPSWTVTVQAPVTARFTGAQAWATVGTPAWAAETADRLRAAGFEPVTTPIAWPGYADTPRGLMGVRVRAGSHPSQDAAKAAAAKIAAAGFHAVAEWTGYDADQPADVENLHVAIIDPRVFRGTVRATHDGNVAQRETTSSVAAKLGSLVGVNGGFFLTSSADGVQGTMAGAGAYGGELTSMASGARAALILKDGGRHPRIADLTTTVTARAGRAAYAVQGLNRTPGLLRNCGRPGAAPTSEPRQDLTCALADDLVRFTGAYGHDLPSGPGTQVVLDAKDRVVSVGARGGAVAPAQTVLQGVGAAGGWLTAHAEPGKRITVTEVVREAGGRRVELGPDDSVVSAAPTLVEDGRVHIDAVAEGTVDPADLSFGFAWANNRQPRTMAGVDGRGRLLLATVDGRLSGGSEGFTLAEGAAFMRSLGAVRAINLDGGGSTAMAVNGALVNHPSDATGERPVGDTVQVLPPRAG</sequence>
<feature type="signal peptide" evidence="1">
    <location>
        <begin position="1"/>
        <end position="36"/>
    </location>
</feature>
<evidence type="ECO:0000313" key="4">
    <source>
        <dbReference type="Proteomes" id="UP001596496"/>
    </source>
</evidence>
<dbReference type="Gene3D" id="3.30.70.1070">
    <property type="entry name" value="Sporulation related repeat"/>
    <property type="match status" value="1"/>
</dbReference>